<sequence length="316" mass="36918">MDGKKMCTSCFHLLPPEAFIYKNKPYKTCSACLTAKSNKRVERNALPINNQLESMNNQIENQLENEIETITFTNIIEHISNKVSSLEQDKKFYFNLCVKIDDDILAKVNHDMRLLFNDFKKDWNQSATNQISDSDNTRYFIDPECWICSCPPFLYSRFLICKHLVQHAVNNVVLLDSQGIRLLYENFKRQEDYPFLIWSINGKLTQKDFNIKQFTISQVNIQSSLISQNSSLVKMDQDEPFDPEMCWTCEQKVAAIKSMATHLKQELLANNLNHVTQVVNNIDKLFNMLKDIEIAQNKRKRDPTWHGSTPWTFFLP</sequence>
<dbReference type="InterPro" id="IPR007527">
    <property type="entry name" value="Znf_SWIM"/>
</dbReference>
<dbReference type="PROSITE" id="PS50966">
    <property type="entry name" value="ZF_SWIM"/>
    <property type="match status" value="1"/>
</dbReference>
<dbReference type="EMBL" id="CAJVQA010017062">
    <property type="protein sequence ID" value="CAG8746654.1"/>
    <property type="molecule type" value="Genomic_DNA"/>
</dbReference>
<reference evidence="3" key="1">
    <citation type="submission" date="2021-06" db="EMBL/GenBank/DDBJ databases">
        <authorList>
            <person name="Kallberg Y."/>
            <person name="Tangrot J."/>
            <person name="Rosling A."/>
        </authorList>
    </citation>
    <scope>NUCLEOTIDE SEQUENCE</scope>
    <source>
        <strain evidence="3">FL966</strain>
    </source>
</reference>
<dbReference type="Proteomes" id="UP000789759">
    <property type="component" value="Unassembled WGS sequence"/>
</dbReference>
<protein>
    <submittedName>
        <fullName evidence="3">21501_t:CDS:1</fullName>
    </submittedName>
</protein>
<dbReference type="AlphaFoldDB" id="A0A9N9IR38"/>
<keyword evidence="1" id="KW-0863">Zinc-finger</keyword>
<name>A0A9N9IR38_9GLOM</name>
<evidence type="ECO:0000313" key="4">
    <source>
        <dbReference type="Proteomes" id="UP000789759"/>
    </source>
</evidence>
<organism evidence="3 4">
    <name type="scientific">Cetraspora pellucida</name>
    <dbReference type="NCBI Taxonomy" id="1433469"/>
    <lineage>
        <taxon>Eukaryota</taxon>
        <taxon>Fungi</taxon>
        <taxon>Fungi incertae sedis</taxon>
        <taxon>Mucoromycota</taxon>
        <taxon>Glomeromycotina</taxon>
        <taxon>Glomeromycetes</taxon>
        <taxon>Diversisporales</taxon>
        <taxon>Gigasporaceae</taxon>
        <taxon>Cetraspora</taxon>
    </lineage>
</organism>
<dbReference type="OrthoDB" id="2401469at2759"/>
<gene>
    <name evidence="3" type="ORF">CPELLU_LOCUS14422</name>
</gene>
<accession>A0A9N9IR38</accession>
<evidence type="ECO:0000313" key="3">
    <source>
        <dbReference type="EMBL" id="CAG8746654.1"/>
    </source>
</evidence>
<feature type="domain" description="SWIM-type" evidence="2">
    <location>
        <begin position="139"/>
        <end position="172"/>
    </location>
</feature>
<keyword evidence="4" id="KW-1185">Reference proteome</keyword>
<keyword evidence="1" id="KW-0479">Metal-binding</keyword>
<evidence type="ECO:0000259" key="2">
    <source>
        <dbReference type="PROSITE" id="PS50966"/>
    </source>
</evidence>
<proteinExistence type="predicted"/>
<evidence type="ECO:0000256" key="1">
    <source>
        <dbReference type="PROSITE-ProRule" id="PRU00325"/>
    </source>
</evidence>
<dbReference type="GO" id="GO:0008270">
    <property type="term" value="F:zinc ion binding"/>
    <property type="evidence" value="ECO:0007669"/>
    <property type="project" value="UniProtKB-KW"/>
</dbReference>
<comment type="caution">
    <text evidence="3">The sequence shown here is derived from an EMBL/GenBank/DDBJ whole genome shotgun (WGS) entry which is preliminary data.</text>
</comment>
<keyword evidence="1" id="KW-0862">Zinc</keyword>